<keyword evidence="21" id="KW-1185">Reference proteome</keyword>
<dbReference type="Pfam" id="PF00289">
    <property type="entry name" value="Biotin_carb_N"/>
    <property type="match status" value="1"/>
</dbReference>
<dbReference type="Pfam" id="PF02785">
    <property type="entry name" value="Biotin_carb_C"/>
    <property type="match status" value="1"/>
</dbReference>
<evidence type="ECO:0000256" key="15">
    <source>
        <dbReference type="ARBA" id="ARBA00048600"/>
    </source>
</evidence>
<dbReference type="InterPro" id="IPR051602">
    <property type="entry name" value="ACC_Biotin_Carboxylase"/>
</dbReference>
<evidence type="ECO:0000256" key="3">
    <source>
        <dbReference type="ARBA" id="ARBA00011750"/>
    </source>
</evidence>
<evidence type="ECO:0000256" key="11">
    <source>
        <dbReference type="ARBA" id="ARBA00022842"/>
    </source>
</evidence>
<evidence type="ECO:0000256" key="6">
    <source>
        <dbReference type="ARBA" id="ARBA00022598"/>
    </source>
</evidence>
<comment type="catalytic activity">
    <reaction evidence="15 17">
        <text>N(6)-biotinyl-L-lysyl-[protein] + hydrogencarbonate + ATP = N(6)-carboxybiotinyl-L-lysyl-[protein] + ADP + phosphate + H(+)</text>
        <dbReference type="Rhea" id="RHEA:13501"/>
        <dbReference type="Rhea" id="RHEA-COMP:10505"/>
        <dbReference type="Rhea" id="RHEA-COMP:10506"/>
        <dbReference type="ChEBI" id="CHEBI:15378"/>
        <dbReference type="ChEBI" id="CHEBI:17544"/>
        <dbReference type="ChEBI" id="CHEBI:30616"/>
        <dbReference type="ChEBI" id="CHEBI:43474"/>
        <dbReference type="ChEBI" id="CHEBI:83144"/>
        <dbReference type="ChEBI" id="CHEBI:83145"/>
        <dbReference type="ChEBI" id="CHEBI:456216"/>
        <dbReference type="EC" id="6.3.4.14"/>
    </reaction>
</comment>
<evidence type="ECO:0000259" key="19">
    <source>
        <dbReference type="PROSITE" id="PS50979"/>
    </source>
</evidence>
<dbReference type="PROSITE" id="PS50979">
    <property type="entry name" value="BC"/>
    <property type="match status" value="1"/>
</dbReference>
<comment type="function">
    <text evidence="1 17">This protein is a component of the acetyl coenzyme A carboxylase complex; first, biotin carboxylase catalyzes the carboxylation of the carrier protein and then the transcarboxylase transfers the carboxyl group to form malonyl-CoA.</text>
</comment>
<dbReference type="InterPro" id="IPR011054">
    <property type="entry name" value="Rudment_hybrid_motif"/>
</dbReference>
<feature type="domain" description="Biotin carboxylation" evidence="19">
    <location>
        <begin position="1"/>
        <end position="445"/>
    </location>
</feature>
<dbReference type="PANTHER" id="PTHR48095">
    <property type="entry name" value="PYRUVATE CARBOXYLASE SUBUNIT A"/>
    <property type="match status" value="1"/>
</dbReference>
<dbReference type="Gene3D" id="3.30.470.20">
    <property type="entry name" value="ATP-grasp fold, B domain"/>
    <property type="match status" value="1"/>
</dbReference>
<evidence type="ECO:0000256" key="5">
    <source>
        <dbReference type="ARBA" id="ARBA00022516"/>
    </source>
</evidence>
<keyword evidence="11" id="KW-0460">Magnesium</keyword>
<organism evidence="20 21">
    <name type="scientific">Corallococcus soli</name>
    <dbReference type="NCBI Taxonomy" id="2710757"/>
    <lineage>
        <taxon>Bacteria</taxon>
        <taxon>Pseudomonadati</taxon>
        <taxon>Myxococcota</taxon>
        <taxon>Myxococcia</taxon>
        <taxon>Myxococcales</taxon>
        <taxon>Cystobacterineae</taxon>
        <taxon>Myxococcaceae</taxon>
        <taxon>Corallococcus</taxon>
    </lineage>
</organism>
<dbReference type="EC" id="6.3.4.14" evidence="4 17"/>
<evidence type="ECO:0000256" key="4">
    <source>
        <dbReference type="ARBA" id="ARBA00013263"/>
    </source>
</evidence>
<evidence type="ECO:0000256" key="14">
    <source>
        <dbReference type="ARBA" id="ARBA00023267"/>
    </source>
</evidence>
<reference evidence="20 21" key="1">
    <citation type="submission" date="2020-02" db="EMBL/GenBank/DDBJ databases">
        <authorList>
            <person name="Babadi Z.K."/>
            <person name="Risdian C."/>
            <person name="Ebrahimipour G.H."/>
            <person name="Wink J."/>
        </authorList>
    </citation>
    <scope>NUCLEOTIDE SEQUENCE [LARGE SCALE GENOMIC DNA]</scope>
    <source>
        <strain evidence="20 21">ZKHCc1 1396</strain>
    </source>
</reference>
<comment type="subunit">
    <text evidence="3 17">Acetyl-CoA carboxylase is a heterohexamer of biotin carboxyl carrier protein, biotin carboxylase and the two subunits of carboxyl transferase in a 2:2 complex.</text>
</comment>
<dbReference type="GO" id="GO:0004075">
    <property type="term" value="F:biotin carboxylase activity"/>
    <property type="evidence" value="ECO:0007669"/>
    <property type="project" value="UniProtKB-EC"/>
</dbReference>
<keyword evidence="13 17" id="KW-0275">Fatty acid biosynthesis</keyword>
<keyword evidence="10 16" id="KW-0067">ATP-binding</keyword>
<keyword evidence="7" id="KW-0479">Metal-binding</keyword>
<evidence type="ECO:0000256" key="9">
    <source>
        <dbReference type="ARBA" id="ARBA00022832"/>
    </source>
</evidence>
<dbReference type="PROSITE" id="PS00867">
    <property type="entry name" value="CPSASE_2"/>
    <property type="match status" value="1"/>
</dbReference>
<dbReference type="InterPro" id="IPR005481">
    <property type="entry name" value="BC-like_N"/>
</dbReference>
<dbReference type="SUPFAM" id="SSF52440">
    <property type="entry name" value="PreATP-grasp domain"/>
    <property type="match status" value="1"/>
</dbReference>
<comment type="caution">
    <text evidence="20">The sequence shown here is derived from an EMBL/GenBank/DDBJ whole genome shotgun (WGS) entry which is preliminary data.</text>
</comment>
<evidence type="ECO:0000313" key="20">
    <source>
        <dbReference type="EMBL" id="MBE4749855.1"/>
    </source>
</evidence>
<dbReference type="InterPro" id="IPR005479">
    <property type="entry name" value="CPAse_ATP-bd"/>
</dbReference>
<dbReference type="InterPro" id="IPR016185">
    <property type="entry name" value="PreATP-grasp_dom_sf"/>
</dbReference>
<protein>
    <recommendedName>
        <fullName evidence="4 17">Biotin carboxylase</fullName>
        <ecNumber evidence="4 17">6.3.4.14</ecNumber>
    </recommendedName>
    <alternativeName>
        <fullName evidence="17">Acetyl-coenzyme A carboxylase biotin carboxylase subunit A</fullName>
    </alternativeName>
</protein>
<dbReference type="Pfam" id="PF02786">
    <property type="entry name" value="CPSase_L_D2"/>
    <property type="match status" value="1"/>
</dbReference>
<gene>
    <name evidence="20" type="primary">accC</name>
    <name evidence="20" type="ORF">G4177_16955</name>
</gene>
<dbReference type="Gene3D" id="3.30.1490.20">
    <property type="entry name" value="ATP-grasp fold, A domain"/>
    <property type="match status" value="1"/>
</dbReference>
<accession>A0ABR9PPL9</accession>
<evidence type="ECO:0000256" key="1">
    <source>
        <dbReference type="ARBA" id="ARBA00003761"/>
    </source>
</evidence>
<evidence type="ECO:0000256" key="8">
    <source>
        <dbReference type="ARBA" id="ARBA00022741"/>
    </source>
</evidence>
<evidence type="ECO:0000256" key="13">
    <source>
        <dbReference type="ARBA" id="ARBA00023160"/>
    </source>
</evidence>
<dbReference type="Gene3D" id="3.40.50.20">
    <property type="match status" value="1"/>
</dbReference>
<sequence>MFKKVLVANRGEIALRVIRACRELGIATVAVHSTADANALHVRFADEAVCIGPPPSKESYLNVPQLLSAAEITRADAIHPGYGFLSENAEFAEVCENCKIRFIGPRPEMLRLMGNKVSARRAAREAGMPLLPGSPGVVRDPREAEAFAKEIGFPVILKAAAGGGGKGMKIVREPGVLAQAFSTAQAEALASFSNGDLYIERYVERPRHIEIQIVADEHGNIIHLNERECSVQRRHQKLIEECPSPALTPELRQKMGEVSVNAMKKLRYNNVGTIEYLLDEHGQFYFMEMNTRIQVEHPVTELVMGVDLVREQIRMAYGEPLRFKQEDIQIRGHAIECRVNAEDPVTFAPWPGKITGYSVPGGYGVRVDSAAYENYTVLPHYDSLLSKLIVHAEDRETAIRRMQRALSEYVVEGIRTNIPFHRAALAEEAFQEGNYDTRFVERLLASETGSRRLRKAVEETP</sequence>
<evidence type="ECO:0000256" key="7">
    <source>
        <dbReference type="ARBA" id="ARBA00022723"/>
    </source>
</evidence>
<name>A0ABR9PPL9_9BACT</name>
<keyword evidence="9 17" id="KW-0276">Fatty acid metabolism</keyword>
<dbReference type="InterPro" id="IPR004549">
    <property type="entry name" value="Acetyl_CoA_COase_biotin_COase"/>
</dbReference>
<dbReference type="NCBIfam" id="NF006367">
    <property type="entry name" value="PRK08591.1"/>
    <property type="match status" value="1"/>
</dbReference>
<evidence type="ECO:0000259" key="18">
    <source>
        <dbReference type="PROSITE" id="PS50975"/>
    </source>
</evidence>
<evidence type="ECO:0000256" key="12">
    <source>
        <dbReference type="ARBA" id="ARBA00023098"/>
    </source>
</evidence>
<evidence type="ECO:0000313" key="21">
    <source>
        <dbReference type="Proteomes" id="UP001516472"/>
    </source>
</evidence>
<dbReference type="RefSeq" id="WP_193349318.1">
    <property type="nucleotide sequence ID" value="NZ_CBCSIP010000008.1"/>
</dbReference>
<dbReference type="PROSITE" id="PS00866">
    <property type="entry name" value="CPSASE_1"/>
    <property type="match status" value="1"/>
</dbReference>
<dbReference type="SUPFAM" id="SSF56059">
    <property type="entry name" value="Glutathione synthetase ATP-binding domain-like"/>
    <property type="match status" value="1"/>
</dbReference>
<dbReference type="EMBL" id="JAAIYO010000004">
    <property type="protein sequence ID" value="MBE4749855.1"/>
    <property type="molecule type" value="Genomic_DNA"/>
</dbReference>
<dbReference type="Proteomes" id="UP001516472">
    <property type="component" value="Unassembled WGS sequence"/>
</dbReference>
<dbReference type="PROSITE" id="PS50975">
    <property type="entry name" value="ATP_GRASP"/>
    <property type="match status" value="1"/>
</dbReference>
<keyword evidence="5 17" id="KW-0444">Lipid biosynthesis</keyword>
<dbReference type="InterPro" id="IPR011764">
    <property type="entry name" value="Biotin_carboxylation_dom"/>
</dbReference>
<evidence type="ECO:0000256" key="16">
    <source>
        <dbReference type="PROSITE-ProRule" id="PRU00409"/>
    </source>
</evidence>
<proteinExistence type="predicted"/>
<dbReference type="PANTHER" id="PTHR48095:SF2">
    <property type="entry name" value="BIOTIN CARBOXYLASE, CHLOROPLASTIC"/>
    <property type="match status" value="1"/>
</dbReference>
<keyword evidence="8 16" id="KW-0547">Nucleotide-binding</keyword>
<dbReference type="InterPro" id="IPR011761">
    <property type="entry name" value="ATP-grasp"/>
</dbReference>
<evidence type="ECO:0000256" key="17">
    <source>
        <dbReference type="RuleBase" id="RU365063"/>
    </source>
</evidence>
<dbReference type="NCBIfam" id="TIGR00514">
    <property type="entry name" value="accC"/>
    <property type="match status" value="1"/>
</dbReference>
<dbReference type="SUPFAM" id="SSF51246">
    <property type="entry name" value="Rudiment single hybrid motif"/>
    <property type="match status" value="1"/>
</dbReference>
<dbReference type="InterPro" id="IPR005482">
    <property type="entry name" value="Biotin_COase_C"/>
</dbReference>
<dbReference type="SMART" id="SM00878">
    <property type="entry name" value="Biotin_carb_C"/>
    <property type="match status" value="1"/>
</dbReference>
<keyword evidence="14 17" id="KW-0092">Biotin</keyword>
<keyword evidence="6 17" id="KW-0436">Ligase</keyword>
<dbReference type="InterPro" id="IPR013815">
    <property type="entry name" value="ATP_grasp_subdomain_1"/>
</dbReference>
<feature type="domain" description="ATP-grasp" evidence="18">
    <location>
        <begin position="120"/>
        <end position="317"/>
    </location>
</feature>
<comment type="pathway">
    <text evidence="2 17">Lipid metabolism; malonyl-CoA biosynthesis; malonyl-CoA from acetyl-CoA: step 1/1.</text>
</comment>
<evidence type="ECO:0000256" key="10">
    <source>
        <dbReference type="ARBA" id="ARBA00022840"/>
    </source>
</evidence>
<keyword evidence="12 17" id="KW-0443">Lipid metabolism</keyword>
<evidence type="ECO:0000256" key="2">
    <source>
        <dbReference type="ARBA" id="ARBA00004956"/>
    </source>
</evidence>